<comment type="subcellular location">
    <subcellularLocation>
        <location evidence="3">Cell junction</location>
        <location evidence="3">Adherens junction</location>
    </subcellularLocation>
    <subcellularLocation>
        <location evidence="2">Cell membrane</location>
        <topology evidence="2">Peripheral membrane protein</topology>
    </subcellularLocation>
    <subcellularLocation>
        <location evidence="1">Cell projection</location>
        <location evidence="1">Microvillus</location>
    </subcellularLocation>
    <subcellularLocation>
        <location evidence="7">Cell projection</location>
        <location evidence="7">Rhabdomere</location>
    </subcellularLocation>
</comment>
<dbReference type="Gene3D" id="6.10.360.10">
    <property type="match status" value="1"/>
</dbReference>
<dbReference type="InterPro" id="IPR018979">
    <property type="entry name" value="FERM_N"/>
</dbReference>
<dbReference type="Gene3D" id="3.10.20.90">
    <property type="entry name" value="Phosphatidylinositol 3-kinase Catalytic Subunit, Chain A, domain 1"/>
    <property type="match status" value="1"/>
</dbReference>
<dbReference type="AlphaFoldDB" id="A0A0N4U1L3"/>
<evidence type="ECO:0000313" key="12">
    <source>
        <dbReference type="Proteomes" id="UP000274756"/>
    </source>
</evidence>
<dbReference type="PIRSF" id="PIRSF002305">
    <property type="entry name" value="ERM"/>
    <property type="match status" value="1"/>
</dbReference>
<dbReference type="Pfam" id="PF09380">
    <property type="entry name" value="FERM_C"/>
    <property type="match status" value="1"/>
</dbReference>
<evidence type="ECO:0000313" key="11">
    <source>
        <dbReference type="Proteomes" id="UP000038040"/>
    </source>
</evidence>
<dbReference type="Pfam" id="PF09379">
    <property type="entry name" value="FERM_N"/>
    <property type="match status" value="1"/>
</dbReference>
<gene>
    <name evidence="10" type="ORF">DME_LOCUS4863</name>
</gene>
<dbReference type="GO" id="GO:0003779">
    <property type="term" value="F:actin binding"/>
    <property type="evidence" value="ECO:0007669"/>
    <property type="project" value="InterPro"/>
</dbReference>
<dbReference type="SUPFAM" id="SSF47031">
    <property type="entry name" value="Second domain of FERM"/>
    <property type="match status" value="1"/>
</dbReference>
<dbReference type="InterPro" id="IPR019749">
    <property type="entry name" value="Band_41_domain"/>
</dbReference>
<proteinExistence type="predicted"/>
<dbReference type="InterPro" id="IPR019747">
    <property type="entry name" value="FERM_CS"/>
</dbReference>
<dbReference type="SUPFAM" id="SSF48678">
    <property type="entry name" value="Moesin tail domain"/>
    <property type="match status" value="1"/>
</dbReference>
<dbReference type="InterPro" id="IPR019748">
    <property type="entry name" value="FERM_central"/>
</dbReference>
<evidence type="ECO:0000256" key="1">
    <source>
        <dbReference type="ARBA" id="ARBA00004105"/>
    </source>
</evidence>
<dbReference type="Gene3D" id="2.30.29.30">
    <property type="entry name" value="Pleckstrin-homology domain (PH domain)/Phosphotyrosine-binding domain (PTB)"/>
    <property type="match status" value="1"/>
</dbReference>
<evidence type="ECO:0000256" key="7">
    <source>
        <dbReference type="ARBA" id="ARBA00043944"/>
    </source>
</evidence>
<dbReference type="SUPFAM" id="SSF54236">
    <property type="entry name" value="Ubiquitin-like"/>
    <property type="match status" value="1"/>
</dbReference>
<dbReference type="Proteomes" id="UP000274756">
    <property type="component" value="Unassembled WGS sequence"/>
</dbReference>
<dbReference type="InterPro" id="IPR011174">
    <property type="entry name" value="ERM"/>
</dbReference>
<dbReference type="InterPro" id="IPR029071">
    <property type="entry name" value="Ubiquitin-like_domsf"/>
</dbReference>
<keyword evidence="8" id="KW-0175">Coiled coil</keyword>
<dbReference type="CDD" id="cd17097">
    <property type="entry name" value="FERM_F1_ERM_like"/>
    <property type="match status" value="1"/>
</dbReference>
<evidence type="ECO:0000256" key="4">
    <source>
        <dbReference type="ARBA" id="ARBA00022025"/>
    </source>
</evidence>
<dbReference type="SMART" id="SM01196">
    <property type="entry name" value="FERM_C"/>
    <property type="match status" value="1"/>
</dbReference>
<feature type="coiled-coil region" evidence="8">
    <location>
        <begin position="538"/>
        <end position="572"/>
    </location>
</feature>
<dbReference type="InterPro" id="IPR000798">
    <property type="entry name" value="Ez/rad/moesin-like"/>
</dbReference>
<dbReference type="PRINTS" id="PR00661">
    <property type="entry name" value="ERMFAMILY"/>
</dbReference>
<keyword evidence="6" id="KW-0472">Membrane</keyword>
<evidence type="ECO:0000256" key="8">
    <source>
        <dbReference type="SAM" id="Coils"/>
    </source>
</evidence>
<dbReference type="PROSITE" id="PS00661">
    <property type="entry name" value="FERM_2"/>
    <property type="match status" value="1"/>
</dbReference>
<dbReference type="OrthoDB" id="6018897at2759"/>
<evidence type="ECO:0000256" key="3">
    <source>
        <dbReference type="ARBA" id="ARBA00004536"/>
    </source>
</evidence>
<evidence type="ECO:0000256" key="2">
    <source>
        <dbReference type="ARBA" id="ARBA00004202"/>
    </source>
</evidence>
<organism evidence="11 13">
    <name type="scientific">Dracunculus medinensis</name>
    <name type="common">Guinea worm</name>
    <dbReference type="NCBI Taxonomy" id="318479"/>
    <lineage>
        <taxon>Eukaryota</taxon>
        <taxon>Metazoa</taxon>
        <taxon>Ecdysozoa</taxon>
        <taxon>Nematoda</taxon>
        <taxon>Chromadorea</taxon>
        <taxon>Rhabditida</taxon>
        <taxon>Spirurina</taxon>
        <taxon>Dracunculoidea</taxon>
        <taxon>Dracunculidae</taxon>
        <taxon>Dracunculus</taxon>
    </lineage>
</organism>
<evidence type="ECO:0000256" key="6">
    <source>
        <dbReference type="ARBA" id="ARBA00023136"/>
    </source>
</evidence>
<protein>
    <recommendedName>
        <fullName evidence="4">Moesin/ezrin/radixin homolog 1</fullName>
    </recommendedName>
</protein>
<dbReference type="GO" id="GO:0005886">
    <property type="term" value="C:plasma membrane"/>
    <property type="evidence" value="ECO:0007669"/>
    <property type="project" value="UniProtKB-SubCell"/>
</dbReference>
<dbReference type="Pfam" id="PF00769">
    <property type="entry name" value="ERM_C"/>
    <property type="match status" value="1"/>
</dbReference>
<dbReference type="InterPro" id="IPR008954">
    <property type="entry name" value="Moesin_tail_sf"/>
</dbReference>
<dbReference type="InterPro" id="IPR000299">
    <property type="entry name" value="FERM_domain"/>
</dbReference>
<dbReference type="Gene3D" id="1.20.80.10">
    <property type="match status" value="1"/>
</dbReference>
<dbReference type="Proteomes" id="UP000038040">
    <property type="component" value="Unplaced"/>
</dbReference>
<dbReference type="SUPFAM" id="SSF50729">
    <property type="entry name" value="PH domain-like"/>
    <property type="match status" value="1"/>
</dbReference>
<dbReference type="EMBL" id="UYYG01001151">
    <property type="protein sequence ID" value="VDN54890.1"/>
    <property type="molecule type" value="Genomic_DNA"/>
</dbReference>
<dbReference type="InterPro" id="IPR011993">
    <property type="entry name" value="PH-like_dom_sf"/>
</dbReference>
<reference evidence="10 12" key="2">
    <citation type="submission" date="2018-11" db="EMBL/GenBank/DDBJ databases">
        <authorList>
            <consortium name="Pathogen Informatics"/>
        </authorList>
    </citation>
    <scope>NUCLEOTIDE SEQUENCE [LARGE SCALE GENOMIC DNA]</scope>
</reference>
<evidence type="ECO:0000256" key="5">
    <source>
        <dbReference type="ARBA" id="ARBA00022475"/>
    </source>
</evidence>
<dbReference type="WBParaSite" id="DME_0000050301-mRNA-1">
    <property type="protein sequence ID" value="DME_0000050301-mRNA-1"/>
    <property type="gene ID" value="DME_0000050301"/>
</dbReference>
<evidence type="ECO:0000259" key="9">
    <source>
        <dbReference type="PROSITE" id="PS50057"/>
    </source>
</evidence>
<dbReference type="SMART" id="SM00295">
    <property type="entry name" value="B41"/>
    <property type="match status" value="1"/>
</dbReference>
<dbReference type="PANTHER" id="PTHR23281">
    <property type="entry name" value="MERLIN/MOESIN/EZRIN/RADIXIN"/>
    <property type="match status" value="1"/>
</dbReference>
<evidence type="ECO:0000313" key="10">
    <source>
        <dbReference type="EMBL" id="VDN54890.1"/>
    </source>
</evidence>
<reference evidence="13" key="1">
    <citation type="submission" date="2017-02" db="UniProtKB">
        <authorList>
            <consortium name="WormBaseParasite"/>
        </authorList>
    </citation>
    <scope>IDENTIFICATION</scope>
</reference>
<feature type="coiled-coil region" evidence="8">
    <location>
        <begin position="307"/>
        <end position="413"/>
    </location>
</feature>
<evidence type="ECO:0000313" key="13">
    <source>
        <dbReference type="WBParaSite" id="DME_0000050301-mRNA-1"/>
    </source>
</evidence>
<dbReference type="Gene3D" id="1.20.5.450">
    <property type="match status" value="1"/>
</dbReference>
<feature type="domain" description="FERM" evidence="9">
    <location>
        <begin position="15"/>
        <end position="302"/>
    </location>
</feature>
<dbReference type="PRINTS" id="PR00935">
    <property type="entry name" value="BAND41"/>
</dbReference>
<accession>A0A0N4U1L3</accession>
<dbReference type="GO" id="GO:0005912">
    <property type="term" value="C:adherens junction"/>
    <property type="evidence" value="ECO:0007669"/>
    <property type="project" value="UniProtKB-SubCell"/>
</dbReference>
<dbReference type="PROSITE" id="PS50057">
    <property type="entry name" value="FERM_3"/>
    <property type="match status" value="1"/>
</dbReference>
<keyword evidence="5" id="KW-1003">Cell membrane</keyword>
<dbReference type="STRING" id="318479.A0A0N4U1L3"/>
<dbReference type="InterPro" id="IPR014352">
    <property type="entry name" value="FERM/acyl-CoA-bd_prot_sf"/>
</dbReference>
<dbReference type="CDD" id="cd14473">
    <property type="entry name" value="FERM_B-lobe"/>
    <property type="match status" value="1"/>
</dbReference>
<dbReference type="InterPro" id="IPR011259">
    <property type="entry name" value="ERM_C_dom"/>
</dbReference>
<dbReference type="InterPro" id="IPR018980">
    <property type="entry name" value="FERM_PH-like_C"/>
</dbReference>
<dbReference type="Pfam" id="PF00373">
    <property type="entry name" value="FERM_M"/>
    <property type="match status" value="1"/>
</dbReference>
<sequence length="634" mass="74105">MGIFSLSPSSGGKNIFVKVSTMDADLERIAIEADWTGRQLYDTVCRIIGLREIWFFGLQFVNKKGIPCWLQMEKKICKQEVPKQEDGSLLFLFLVKFYPEDVEEELIQDITRHLFFLQIKHSILSMQLYCSAEAAVLLASYAAQAIQGDCTPESRLKLSELLPECVIKQYDMSALMWEERIRRWWINNSGQSREDAEMEYLRVAQDLEMYGIQYYPICNKKESDLTLGVSAQGIGIYKDANRITPRPFFSWSEIKNISFKNKTFNMRTMDKSTITFRAKDMSINMSILDLCIGTHNLYLRRRQPDLLEVQQMKVQAKQQKIRRMQEQNRLAREREQRMQAEAERDRYKNEITAANEQIRKIQEAMKKTEETAQLLAEKARMSEEEALILSKRASEAEAECQRMKITQVQAEEAKITLERKARDAELVAHRLLQESDHRNLCMYHNSFLPGDTNWSQGWFMPYGMQNSRNYMGHHPMDSSINSIDGGYQRTDSDNGIYRVESDMNMQLLQFQNAGYLNIPPPDPSTNNQLVPSDLSLLRLEIEKSRASYNEKKDNLKKKMNEFRAEIECLKVEDRQSEHDRIHASNIQMGIDKYSTLRKVLFPNSFQFFFQPYQPLANILAFMASRQIVKREKFY</sequence>
<name>A0A0N4U1L3_DRAME</name>
<dbReference type="GO" id="GO:0005902">
    <property type="term" value="C:microvillus"/>
    <property type="evidence" value="ECO:0007669"/>
    <property type="project" value="UniProtKB-SubCell"/>
</dbReference>
<dbReference type="InterPro" id="IPR035963">
    <property type="entry name" value="FERM_2"/>
</dbReference>
<keyword evidence="12" id="KW-1185">Reference proteome</keyword>